<dbReference type="PANTHER" id="PTHR48408">
    <property type="match status" value="1"/>
</dbReference>
<feature type="binding site" evidence="11">
    <location>
        <position position="268"/>
    </location>
    <ligand>
        <name>Mg(2+)</name>
        <dbReference type="ChEBI" id="CHEBI:18420"/>
        <label>1</label>
    </ligand>
</feature>
<dbReference type="EC" id="5.3.1.5" evidence="4 11"/>
<dbReference type="RefSeq" id="WP_169297320.1">
    <property type="nucleotide sequence ID" value="NZ_JABBNI010000014.1"/>
</dbReference>
<dbReference type="GO" id="GO:0042732">
    <property type="term" value="P:D-xylose metabolic process"/>
    <property type="evidence" value="ECO:0007669"/>
    <property type="project" value="UniProtKB-UniRule"/>
</dbReference>
<comment type="caution">
    <text evidence="14">The sequence shown here is derived from an EMBL/GenBank/DDBJ whole genome shotgun (WGS) entry which is preliminary data.</text>
</comment>
<feature type="binding site" evidence="11">
    <location>
        <position position="232"/>
    </location>
    <ligand>
        <name>Mg(2+)</name>
        <dbReference type="ChEBI" id="CHEBI:18420"/>
        <label>1</label>
    </ligand>
</feature>
<comment type="similarity">
    <text evidence="2 11 12">Belongs to the xylose isomerase family.</text>
</comment>
<dbReference type="FunFam" id="3.20.20.150:FF:000002">
    <property type="entry name" value="Xylose isomerase"/>
    <property type="match status" value="1"/>
</dbReference>
<dbReference type="Proteomes" id="UP000537131">
    <property type="component" value="Unassembled WGS sequence"/>
</dbReference>
<sequence>MKEYFNNVSKINYEGPNSKNPYSFKYYNADEIIGDKSMKKHLRFAMSYWHTLTADGTDQFGVGTMLRSWNNVNDKMELAKARMEAAFEFMDKLNINYFCFHDRDIAPEGKDLTETNKNLDEIVSFCKNLMKKHDKKLLWGTANLFSNPRFVHGAGTTCNVDVFAYAAAQIKKAIEITKELGGENYVFWGGREGYETLLNTNMEFELDNFARLLHMAVDYAKEIDFKGQFLIEPKPKEPTKHQYDSDVATVLGFLRKYKLDSYFKINIEANHATLAGHTFQHEICLARINNALGSLDANQGDPHLGWDTDQFPTDTYSSTLSMYEVLKNGGIAPGGLNFDAKVRRASFEPEDLFLAYIAGMDTFAKGLRVAYKLLKDGPIENFIKEKYSSFNTSIGKAIVDGKVGFNELEKYALENNDIKNRSGRQELLESIVNQYLLEDK</sequence>
<dbReference type="InterPro" id="IPR001998">
    <property type="entry name" value="Xylose_isomerase"/>
</dbReference>
<evidence type="ECO:0000256" key="2">
    <source>
        <dbReference type="ARBA" id="ARBA00005765"/>
    </source>
</evidence>
<dbReference type="NCBIfam" id="NF003998">
    <property type="entry name" value="PRK05474.1"/>
    <property type="match status" value="1"/>
</dbReference>
<evidence type="ECO:0000313" key="15">
    <source>
        <dbReference type="Proteomes" id="UP000537131"/>
    </source>
</evidence>
<dbReference type="GO" id="GO:0009045">
    <property type="term" value="F:xylose isomerase activity"/>
    <property type="evidence" value="ECO:0007669"/>
    <property type="project" value="UniProtKB-UniRule"/>
</dbReference>
<keyword evidence="8 11" id="KW-0413">Isomerase</keyword>
<feature type="binding site" evidence="11">
    <location>
        <position position="307"/>
    </location>
    <ligand>
        <name>Mg(2+)</name>
        <dbReference type="ChEBI" id="CHEBI:18420"/>
        <label>2</label>
    </ligand>
</feature>
<dbReference type="GO" id="GO:0005737">
    <property type="term" value="C:cytoplasm"/>
    <property type="evidence" value="ECO:0007669"/>
    <property type="project" value="UniProtKB-SubCell"/>
</dbReference>
<dbReference type="HAMAP" id="MF_00455">
    <property type="entry name" value="Xylose_isom_A"/>
    <property type="match status" value="1"/>
</dbReference>
<comment type="subcellular location">
    <subcellularLocation>
        <location evidence="1 11 13">Cytoplasm</location>
    </subcellularLocation>
</comment>
<dbReference type="GO" id="GO:0000287">
    <property type="term" value="F:magnesium ion binding"/>
    <property type="evidence" value="ECO:0007669"/>
    <property type="project" value="UniProtKB-UniRule"/>
</dbReference>
<dbReference type="InterPro" id="IPR013452">
    <property type="entry name" value="Xylose_isom_bac"/>
</dbReference>
<evidence type="ECO:0000256" key="6">
    <source>
        <dbReference type="ARBA" id="ARBA00022629"/>
    </source>
</evidence>
<evidence type="ECO:0000256" key="1">
    <source>
        <dbReference type="ARBA" id="ARBA00004496"/>
    </source>
</evidence>
<evidence type="ECO:0000256" key="8">
    <source>
        <dbReference type="ARBA" id="ARBA00023235"/>
    </source>
</evidence>
<feature type="binding site" evidence="11">
    <location>
        <position position="339"/>
    </location>
    <ligand>
        <name>Mg(2+)</name>
        <dbReference type="ChEBI" id="CHEBI:18420"/>
        <label>1</label>
    </ligand>
</feature>
<dbReference type="EMBL" id="JABBNI010000014">
    <property type="protein sequence ID" value="NMM62721.1"/>
    <property type="molecule type" value="Genomic_DNA"/>
</dbReference>
<gene>
    <name evidence="11 14" type="primary">xylA</name>
    <name evidence="14" type="ORF">HBE96_08430</name>
</gene>
<evidence type="ECO:0000256" key="11">
    <source>
        <dbReference type="HAMAP-Rule" id="MF_00455"/>
    </source>
</evidence>
<dbReference type="InterPro" id="IPR036237">
    <property type="entry name" value="Xyl_isomerase-like_sf"/>
</dbReference>
<keyword evidence="9 11" id="KW-0119">Carbohydrate metabolism</keyword>
<dbReference type="AlphaFoldDB" id="A0A7Y0EG06"/>
<evidence type="ECO:0000256" key="5">
    <source>
        <dbReference type="ARBA" id="ARBA00018232"/>
    </source>
</evidence>
<name>A0A7Y0EG06_9CLOT</name>
<reference evidence="14 15" key="1">
    <citation type="submission" date="2020-06" db="EMBL/GenBank/DDBJ databases">
        <title>Complete Genome Sequence of Clostridium muelleri sp. nov. P21T, an Acid-Alcohol Producing Acetogen Isolated from Old Hay.</title>
        <authorList>
            <person name="Duncan K.E."/>
            <person name="Tanner R.S."/>
        </authorList>
    </citation>
    <scope>NUCLEOTIDE SEQUENCE [LARGE SCALE GENOMIC DNA]</scope>
    <source>
        <strain evidence="14 15">P21</strain>
    </source>
</reference>
<dbReference type="PANTHER" id="PTHR48408:SF1">
    <property type="entry name" value="XYLOSE ISOMERASE"/>
    <property type="match status" value="1"/>
</dbReference>
<evidence type="ECO:0000313" key="14">
    <source>
        <dbReference type="EMBL" id="NMM62721.1"/>
    </source>
</evidence>
<keyword evidence="15" id="KW-1185">Reference proteome</keyword>
<comment type="cofactor">
    <cofactor evidence="11">
        <name>Mg(2+)</name>
        <dbReference type="ChEBI" id="CHEBI:18420"/>
    </cofactor>
    <text evidence="11">Binds 2 magnesium ions per subunit.</text>
</comment>
<dbReference type="SUPFAM" id="SSF51658">
    <property type="entry name" value="Xylose isomerase-like"/>
    <property type="match status" value="1"/>
</dbReference>
<keyword evidence="7 11" id="KW-0479">Metal-binding</keyword>
<evidence type="ECO:0000256" key="7">
    <source>
        <dbReference type="ARBA" id="ARBA00022723"/>
    </source>
</evidence>
<evidence type="ECO:0000256" key="12">
    <source>
        <dbReference type="RuleBase" id="RU000609"/>
    </source>
</evidence>
<feature type="binding site" evidence="11">
    <location>
        <position position="296"/>
    </location>
    <ligand>
        <name>Mg(2+)</name>
        <dbReference type="ChEBI" id="CHEBI:18420"/>
        <label>1</label>
    </ligand>
</feature>
<dbReference type="NCBIfam" id="TIGR02630">
    <property type="entry name" value="xylose_isom_A"/>
    <property type="match status" value="1"/>
</dbReference>
<feature type="binding site" evidence="11">
    <location>
        <position position="268"/>
    </location>
    <ligand>
        <name>Mg(2+)</name>
        <dbReference type="ChEBI" id="CHEBI:18420"/>
        <label>2</label>
    </ligand>
</feature>
<feature type="active site" evidence="11">
    <location>
        <position position="104"/>
    </location>
</feature>
<feature type="binding site" evidence="11">
    <location>
        <position position="271"/>
    </location>
    <ligand>
        <name>Mg(2+)</name>
        <dbReference type="ChEBI" id="CHEBI:18420"/>
        <label>2</label>
    </ligand>
</feature>
<evidence type="ECO:0000256" key="13">
    <source>
        <dbReference type="RuleBase" id="RU000610"/>
    </source>
</evidence>
<comment type="subunit">
    <text evidence="3 11 13">Homotetramer.</text>
</comment>
<dbReference type="PROSITE" id="PS51415">
    <property type="entry name" value="XYLOSE_ISOMERASE"/>
    <property type="match status" value="1"/>
</dbReference>
<evidence type="ECO:0000256" key="3">
    <source>
        <dbReference type="ARBA" id="ARBA00011881"/>
    </source>
</evidence>
<dbReference type="Gene3D" id="3.20.20.150">
    <property type="entry name" value="Divalent-metal-dependent TIM barrel enzymes"/>
    <property type="match status" value="1"/>
</dbReference>
<accession>A0A7Y0EG06</accession>
<organism evidence="14 15">
    <name type="scientific">Clostridium muellerianum</name>
    <dbReference type="NCBI Taxonomy" id="2716538"/>
    <lineage>
        <taxon>Bacteria</taxon>
        <taxon>Bacillati</taxon>
        <taxon>Bacillota</taxon>
        <taxon>Clostridia</taxon>
        <taxon>Eubacteriales</taxon>
        <taxon>Clostridiaceae</taxon>
        <taxon>Clostridium</taxon>
    </lineage>
</organism>
<evidence type="ECO:0000256" key="10">
    <source>
        <dbReference type="ARBA" id="ARBA00033659"/>
    </source>
</evidence>
<evidence type="ECO:0000256" key="9">
    <source>
        <dbReference type="ARBA" id="ARBA00023277"/>
    </source>
</evidence>
<keyword evidence="11" id="KW-0963">Cytoplasm</keyword>
<keyword evidence="11" id="KW-0460">Magnesium</keyword>
<dbReference type="PRINTS" id="PR00688">
    <property type="entry name" value="XYLOSISMRASE"/>
</dbReference>
<feature type="binding site" evidence="11">
    <location>
        <position position="309"/>
    </location>
    <ligand>
        <name>Mg(2+)</name>
        <dbReference type="ChEBI" id="CHEBI:18420"/>
        <label>2</label>
    </ligand>
</feature>
<protein>
    <recommendedName>
        <fullName evidence="5 11">Xylose isomerase</fullName>
        <ecNumber evidence="4 11">5.3.1.5</ecNumber>
    </recommendedName>
</protein>
<keyword evidence="6 11" id="KW-0859">Xylose metabolism</keyword>
<feature type="active site" evidence="11">
    <location>
        <position position="101"/>
    </location>
</feature>
<evidence type="ECO:0000256" key="4">
    <source>
        <dbReference type="ARBA" id="ARBA00011958"/>
    </source>
</evidence>
<proteinExistence type="inferred from homology"/>
<comment type="catalytic activity">
    <reaction evidence="10 11 12">
        <text>alpha-D-xylose = alpha-D-xylulofuranose</text>
        <dbReference type="Rhea" id="RHEA:22816"/>
        <dbReference type="ChEBI" id="CHEBI:28518"/>
        <dbReference type="ChEBI" id="CHEBI:188998"/>
        <dbReference type="EC" id="5.3.1.5"/>
    </reaction>
</comment>